<accession>G0S569</accession>
<dbReference type="EMDB" id="EMD-14794"/>
<dbReference type="PANTHER" id="PTHR34286">
    <property type="entry name" value="TRANSMEMBRANE PROTEIN"/>
    <property type="match status" value="1"/>
</dbReference>
<keyword evidence="1" id="KW-0812">Transmembrane</keyword>
<name>G0S569_CHATD</name>
<dbReference type="STRING" id="759272.G0S569"/>
<dbReference type="HOGENOM" id="CLU_148782_1_1_1"/>
<dbReference type="eggNOG" id="ENOG502S6YK">
    <property type="taxonomic scope" value="Eukaryota"/>
</dbReference>
<keyword evidence="1" id="KW-1133">Transmembrane helix</keyword>
<dbReference type="PDB" id="7ZME">
    <property type="method" value="EM"/>
    <property type="resolution" value="2.83 A"/>
    <property type="chains" value="i=1-93"/>
</dbReference>
<evidence type="ECO:0000313" key="2">
    <source>
        <dbReference type="EMBL" id="EGS21388.1"/>
    </source>
</evidence>
<dbReference type="PDB" id="7ZM7">
    <property type="method" value="EM"/>
    <property type="resolution" value="2.77 A"/>
    <property type="chains" value="i=1-93"/>
</dbReference>
<dbReference type="GeneID" id="18257283"/>
<feature type="transmembrane region" description="Helical" evidence="1">
    <location>
        <begin position="31"/>
        <end position="48"/>
    </location>
</feature>
<sequence>MGGGPKIPYPKHVWSPAGGWYAQPANWKQNTAIFGLVIFGITAMVWKYSAEHEVRHKMPEPDRFYPSRYWVKQIKDYERAQKEKQQNNTEASS</sequence>
<keyword evidence="3" id="KW-1185">Reference proteome</keyword>
<evidence type="ECO:0000313" key="3">
    <source>
        <dbReference type="Proteomes" id="UP000008066"/>
    </source>
</evidence>
<evidence type="ECO:0007829" key="5">
    <source>
        <dbReference type="PDB" id="7ZM8"/>
    </source>
</evidence>
<keyword evidence="1" id="KW-0472">Membrane</keyword>
<protein>
    <submittedName>
        <fullName evidence="2">Uncharacterized protein</fullName>
    </submittedName>
</protein>
<dbReference type="OrthoDB" id="2100988at2759"/>
<gene>
    <name evidence="2" type="ORF">CTHT_0032450</name>
</gene>
<dbReference type="EMDB" id="EMD-14797"/>
<dbReference type="EMDB" id="EMD-14796"/>
<dbReference type="EMDB" id="EMD-14791"/>
<dbReference type="Proteomes" id="UP000008066">
    <property type="component" value="Unassembled WGS sequence"/>
</dbReference>
<dbReference type="EMDB" id="EMD-14798"/>
<evidence type="ECO:0000256" key="1">
    <source>
        <dbReference type="SAM" id="Phobius"/>
    </source>
</evidence>
<dbReference type="RefSeq" id="XP_006693684.1">
    <property type="nucleotide sequence ID" value="XM_006693621.1"/>
</dbReference>
<dbReference type="KEGG" id="cthr:CTHT_0032450"/>
<dbReference type="OMA" id="WEWHPSR"/>
<dbReference type="PDB" id="7ZM8">
    <property type="method" value="EM"/>
    <property type="resolution" value="2.76 A"/>
    <property type="chains" value="i=1-93"/>
</dbReference>
<dbReference type="EMDB" id="EMD-14792"/>
<dbReference type="PDB" id="7ZMB">
    <property type="method" value="EM"/>
    <property type="resolution" value="2.75 A"/>
    <property type="chains" value="i=1-93"/>
</dbReference>
<dbReference type="SMR" id="G0S569"/>
<keyword evidence="4 5" id="KW-0002">3D-structure</keyword>
<dbReference type="PDB" id="7ZMH">
    <property type="method" value="EM"/>
    <property type="resolution" value="2.47 A"/>
    <property type="chains" value="i=1-93"/>
</dbReference>
<dbReference type="AlphaFoldDB" id="G0S569"/>
<evidence type="ECO:0007829" key="4">
    <source>
        <dbReference type="PDB" id="7ZM7"/>
    </source>
</evidence>
<proteinExistence type="evidence at protein level"/>
<dbReference type="PANTHER" id="PTHR34286:SF1">
    <property type="entry name" value="TRANSMEMBRANE PROTEIN"/>
    <property type="match status" value="1"/>
</dbReference>
<organism evidence="3">
    <name type="scientific">Chaetomium thermophilum (strain DSM 1495 / CBS 144.50 / IMI 039719)</name>
    <name type="common">Thermochaetoides thermophila</name>
    <dbReference type="NCBI Taxonomy" id="759272"/>
    <lineage>
        <taxon>Eukaryota</taxon>
        <taxon>Fungi</taxon>
        <taxon>Dikarya</taxon>
        <taxon>Ascomycota</taxon>
        <taxon>Pezizomycotina</taxon>
        <taxon>Sordariomycetes</taxon>
        <taxon>Sordariomycetidae</taxon>
        <taxon>Sordariales</taxon>
        <taxon>Chaetomiaceae</taxon>
        <taxon>Thermochaetoides</taxon>
    </lineage>
</organism>
<dbReference type="EMBL" id="GL988041">
    <property type="protein sequence ID" value="EGS21388.1"/>
    <property type="molecule type" value="Genomic_DNA"/>
</dbReference>
<reference evidence="2 3" key="1">
    <citation type="journal article" date="2011" name="Cell">
        <title>Insight into structure and assembly of the nuclear pore complex by utilizing the genome of a eukaryotic thermophile.</title>
        <authorList>
            <person name="Amlacher S."/>
            <person name="Sarges P."/>
            <person name="Flemming D."/>
            <person name="van Noort V."/>
            <person name="Kunze R."/>
            <person name="Devos D.P."/>
            <person name="Arumugam M."/>
            <person name="Bork P."/>
            <person name="Hurt E."/>
        </authorList>
    </citation>
    <scope>NUCLEOTIDE SEQUENCE [LARGE SCALE GENOMIC DNA]</scope>
    <source>
        <strain evidence="3">DSM 1495 / CBS 144.50 / IMI 039719</strain>
    </source>
</reference>
<reference evidence="4 5" key="2">
    <citation type="journal article" date="2022" name="Sci. Adv.">
        <title>Conformational changes in mitochondrial complex I of the thermophilic eukaryote &lt;i&gt;Chaetomium thermophilum&lt;/i&gt;.</title>
        <authorList>
            <person name="Laube E."/>
            <person name="Meier-Credo J."/>
            <person name="Langer J.D."/>
            <person name="Kuhlbrandt W."/>
        </authorList>
    </citation>
    <scope>STRUCTURE BY ELECTRON MICROSCOPY (2.44 ANGSTROMS)</scope>
</reference>
<dbReference type="PDB" id="7ZMG">
    <property type="method" value="EM"/>
    <property type="resolution" value="2.44 A"/>
    <property type="chains" value="i=1-93"/>
</dbReference>